<dbReference type="GO" id="GO:0005789">
    <property type="term" value="C:endoplasmic reticulum membrane"/>
    <property type="evidence" value="ECO:0007669"/>
    <property type="project" value="UniProtKB-SubCell"/>
</dbReference>
<accession>A0A068EWN3</accession>
<dbReference type="PRINTS" id="PR00463">
    <property type="entry name" value="EP450I"/>
</dbReference>
<evidence type="ECO:0000313" key="16">
    <source>
        <dbReference type="EMBL" id="AID54871.1"/>
    </source>
</evidence>
<evidence type="ECO:0000256" key="1">
    <source>
        <dbReference type="ARBA" id="ARBA00001971"/>
    </source>
</evidence>
<organism evidence="16">
    <name type="scientific">Helicoverpa armigera</name>
    <name type="common">Cotton bollworm</name>
    <name type="synonym">Heliothis armigera</name>
    <dbReference type="NCBI Taxonomy" id="29058"/>
    <lineage>
        <taxon>Eukaryota</taxon>
        <taxon>Metazoa</taxon>
        <taxon>Ecdysozoa</taxon>
        <taxon>Arthropoda</taxon>
        <taxon>Hexapoda</taxon>
        <taxon>Insecta</taxon>
        <taxon>Pterygota</taxon>
        <taxon>Neoptera</taxon>
        <taxon>Endopterygota</taxon>
        <taxon>Lepidoptera</taxon>
        <taxon>Glossata</taxon>
        <taxon>Ditrysia</taxon>
        <taxon>Noctuoidea</taxon>
        <taxon>Noctuidae</taxon>
        <taxon>Heliothinae</taxon>
        <taxon>Helicoverpa</taxon>
    </lineage>
</organism>
<keyword evidence="10" id="KW-0560">Oxidoreductase</keyword>
<dbReference type="EMBL" id="KM016719">
    <property type="protein sequence ID" value="AID54871.1"/>
    <property type="molecule type" value="mRNA"/>
</dbReference>
<keyword evidence="6 14" id="KW-0349">Heme</keyword>
<keyword evidence="15" id="KW-1133">Transmembrane helix</keyword>
<reference evidence="16" key="1">
    <citation type="journal article" date="2014" name="Insect Biochem. Mol. Biol.">
        <title>An independent occurrence of the chimeric P450 enzyme CYP337B3 of Helicoverpa armigera confers cypermethrin resistance in Pakistan.</title>
        <authorList>
            <person name="Rasool A."/>
            <person name="Joussen N."/>
            <person name="Lorenz S."/>
            <person name="Ellinger R."/>
            <person name="Schneider B."/>
            <person name="Khan S.A."/>
            <person name="Ashfaq M."/>
            <person name="Heckel D.G."/>
        </authorList>
    </citation>
    <scope>NUCLEOTIDE SEQUENCE</scope>
</reference>
<proteinExistence type="evidence at transcript level"/>
<evidence type="ECO:0000256" key="6">
    <source>
        <dbReference type="ARBA" id="ARBA00022617"/>
    </source>
</evidence>
<dbReference type="InterPro" id="IPR002401">
    <property type="entry name" value="Cyt_P450_E_grp-I"/>
</dbReference>
<keyword evidence="9" id="KW-0492">Microsome</keyword>
<gene>
    <name evidence="16" type="primary">CYP367A2</name>
</gene>
<evidence type="ECO:0000256" key="12">
    <source>
        <dbReference type="ARBA" id="ARBA00023033"/>
    </source>
</evidence>
<protein>
    <submittedName>
        <fullName evidence="16">Cytochrome P450 CYP367A2</fullName>
    </submittedName>
</protein>
<keyword evidence="7 14" id="KW-0479">Metal-binding</keyword>
<dbReference type="InterPro" id="IPR050196">
    <property type="entry name" value="Cytochrome_P450_Monoox"/>
</dbReference>
<keyword evidence="13 15" id="KW-0472">Membrane</keyword>
<evidence type="ECO:0000256" key="4">
    <source>
        <dbReference type="ARBA" id="ARBA00004406"/>
    </source>
</evidence>
<dbReference type="Pfam" id="PF00067">
    <property type="entry name" value="p450"/>
    <property type="match status" value="1"/>
</dbReference>
<dbReference type="GO" id="GO:0005506">
    <property type="term" value="F:iron ion binding"/>
    <property type="evidence" value="ECO:0007669"/>
    <property type="project" value="InterPro"/>
</dbReference>
<dbReference type="InterPro" id="IPR001128">
    <property type="entry name" value="Cyt_P450"/>
</dbReference>
<keyword evidence="11 14" id="KW-0408">Iron</keyword>
<evidence type="ECO:0000256" key="15">
    <source>
        <dbReference type="SAM" id="Phobius"/>
    </source>
</evidence>
<evidence type="ECO:0000256" key="7">
    <source>
        <dbReference type="ARBA" id="ARBA00022723"/>
    </source>
</evidence>
<keyword evidence="12" id="KW-0503">Monooxygenase</keyword>
<keyword evidence="15" id="KW-0812">Transmembrane</keyword>
<comment type="similarity">
    <text evidence="5">Belongs to the cytochrome P450 family.</text>
</comment>
<evidence type="ECO:0000256" key="13">
    <source>
        <dbReference type="ARBA" id="ARBA00023136"/>
    </source>
</evidence>
<dbReference type="GO" id="GO:0020037">
    <property type="term" value="F:heme binding"/>
    <property type="evidence" value="ECO:0007669"/>
    <property type="project" value="InterPro"/>
</dbReference>
<evidence type="ECO:0000256" key="9">
    <source>
        <dbReference type="ARBA" id="ARBA00022848"/>
    </source>
</evidence>
<evidence type="ECO:0000256" key="11">
    <source>
        <dbReference type="ARBA" id="ARBA00023004"/>
    </source>
</evidence>
<dbReference type="SUPFAM" id="SSF48264">
    <property type="entry name" value="Cytochrome P450"/>
    <property type="match status" value="1"/>
</dbReference>
<sequence length="496" mass="56974">MWFEALMVIAAAVAIGWLYWRWTHRRMLELAAKVPGPPALPILGNALIFMVNPGEILNKVEALCQTYGDYFKFWLGPDLNICVKNPTDIRTLLASNKVNQKGPLYELLVPFIGYGILTGGPTWRNQRKTAKPSYNKKSVEHFTPIFNEEAEQLARFLSHKDPSVSFDVFKDVVKCTTQSVNQTLMGLSKEDSQNLHRMEEMVARTRDMYQLIFERMTKWWLQIPLIYWLVGKKKKQLYFQKLVDDFSSDIVRRRRKALEVSTPDEECMGVADRYILQGDLNENEIKRDTFTLFTTSQEAAAKIASGVLMFLAHLPDWQEKVYNEMIEVVGPSGPVTSEQLKLLHNLDMVFKETLRYFPIAALIQRTVEEEITINEGKITLPAGTSLVIPLHHLHRDPRHWEQPDRVKPERFLPENVKKRDPNAFVPFSLGPMDCLGRVYATALIKTIIVWVLRYARLEPADSLDNIKLHVAISVSCADGYNVRARPRKNGRINGFT</sequence>
<dbReference type="AlphaFoldDB" id="A0A068EWN3"/>
<evidence type="ECO:0000256" key="2">
    <source>
        <dbReference type="ARBA" id="ARBA00003690"/>
    </source>
</evidence>
<dbReference type="OrthoDB" id="6692864at2759"/>
<evidence type="ECO:0000256" key="14">
    <source>
        <dbReference type="PIRSR" id="PIRSR602401-1"/>
    </source>
</evidence>
<evidence type="ECO:0000256" key="5">
    <source>
        <dbReference type="ARBA" id="ARBA00010617"/>
    </source>
</evidence>
<dbReference type="Gene3D" id="1.10.630.10">
    <property type="entry name" value="Cytochrome P450"/>
    <property type="match status" value="1"/>
</dbReference>
<comment type="function">
    <text evidence="2">May be involved in the metabolism of insect hormones and in the breakdown of synthetic insecticides.</text>
</comment>
<keyword evidence="8" id="KW-0256">Endoplasmic reticulum</keyword>
<comment type="subcellular location">
    <subcellularLocation>
        <location evidence="4">Endoplasmic reticulum membrane</location>
        <topology evidence="4">Peripheral membrane protein</topology>
    </subcellularLocation>
    <subcellularLocation>
        <location evidence="3">Microsome membrane</location>
        <topology evidence="3">Peripheral membrane protein</topology>
    </subcellularLocation>
</comment>
<evidence type="ECO:0000256" key="8">
    <source>
        <dbReference type="ARBA" id="ARBA00022824"/>
    </source>
</evidence>
<dbReference type="PANTHER" id="PTHR24291:SF189">
    <property type="entry name" value="CYTOCHROME P450 4C3-RELATED"/>
    <property type="match status" value="1"/>
</dbReference>
<dbReference type="GO" id="GO:0004497">
    <property type="term" value="F:monooxygenase activity"/>
    <property type="evidence" value="ECO:0007669"/>
    <property type="project" value="UniProtKB-KW"/>
</dbReference>
<dbReference type="InterPro" id="IPR036396">
    <property type="entry name" value="Cyt_P450_sf"/>
</dbReference>
<feature type="binding site" description="axial binding residue" evidence="14">
    <location>
        <position position="434"/>
    </location>
    <ligand>
        <name>heme</name>
        <dbReference type="ChEBI" id="CHEBI:30413"/>
    </ligand>
    <ligandPart>
        <name>Fe</name>
        <dbReference type="ChEBI" id="CHEBI:18248"/>
    </ligandPart>
</feature>
<feature type="transmembrane region" description="Helical" evidence="15">
    <location>
        <begin position="6"/>
        <end position="23"/>
    </location>
</feature>
<dbReference type="GO" id="GO:0016705">
    <property type="term" value="F:oxidoreductase activity, acting on paired donors, with incorporation or reduction of molecular oxygen"/>
    <property type="evidence" value="ECO:0007669"/>
    <property type="project" value="InterPro"/>
</dbReference>
<evidence type="ECO:0000256" key="10">
    <source>
        <dbReference type="ARBA" id="ARBA00023002"/>
    </source>
</evidence>
<name>A0A068EWN3_HELAM</name>
<comment type="cofactor">
    <cofactor evidence="1 14">
        <name>heme</name>
        <dbReference type="ChEBI" id="CHEBI:30413"/>
    </cofactor>
</comment>
<evidence type="ECO:0000256" key="3">
    <source>
        <dbReference type="ARBA" id="ARBA00004174"/>
    </source>
</evidence>
<dbReference type="PANTHER" id="PTHR24291">
    <property type="entry name" value="CYTOCHROME P450 FAMILY 4"/>
    <property type="match status" value="1"/>
</dbReference>